<sequence>MKILAPVTTVVLKVALHCQGCIERIQNTIFKIKGVQDVAIDKEKQTVTVKGTMEAKALVGSLTRRLKRKVEVVPPKKDNKDNAHKAKEKDKHKDKEGVVATGKNNKKKGGGGGGSSRGDGGEVVGGGGGDDKEGKLKQKNMVSPTLMMPYDGGYYGYGYDYNYGAFYMGQVHAPQIFSDENPNACSVM</sequence>
<dbReference type="PANTHER" id="PTHR46413:SF2">
    <property type="entry name" value="HEAVY METAL-ASSOCIATED ISOPRENYLATED PLANT PROTEIN 3"/>
    <property type="match status" value="1"/>
</dbReference>
<feature type="domain" description="HMA" evidence="2">
    <location>
        <begin position="7"/>
        <end position="78"/>
    </location>
</feature>
<evidence type="ECO:0000256" key="1">
    <source>
        <dbReference type="SAM" id="MobiDB-lite"/>
    </source>
</evidence>
<dbReference type="Proteomes" id="UP001341840">
    <property type="component" value="Unassembled WGS sequence"/>
</dbReference>
<dbReference type="Gene3D" id="3.30.70.100">
    <property type="match status" value="1"/>
</dbReference>
<protein>
    <recommendedName>
        <fullName evidence="2">HMA domain-containing protein</fullName>
    </recommendedName>
</protein>
<dbReference type="InterPro" id="IPR006121">
    <property type="entry name" value="HMA_dom"/>
</dbReference>
<dbReference type="PROSITE" id="PS50846">
    <property type="entry name" value="HMA_2"/>
    <property type="match status" value="1"/>
</dbReference>
<proteinExistence type="predicted"/>
<reference evidence="3 4" key="1">
    <citation type="journal article" date="2023" name="Plants (Basel)">
        <title>Bridging the Gap: Combining Genomics and Transcriptomics Approaches to Understand Stylosanthes scabra, an Orphan Legume from the Brazilian Caatinga.</title>
        <authorList>
            <person name="Ferreira-Neto J.R.C."/>
            <person name="da Silva M.D."/>
            <person name="Binneck E."/>
            <person name="de Melo N.F."/>
            <person name="da Silva R.H."/>
            <person name="de Melo A.L.T.M."/>
            <person name="Pandolfi V."/>
            <person name="Bustamante F.O."/>
            <person name="Brasileiro-Vidal A.C."/>
            <person name="Benko-Iseppon A.M."/>
        </authorList>
    </citation>
    <scope>NUCLEOTIDE SEQUENCE [LARGE SCALE GENOMIC DNA]</scope>
    <source>
        <tissue evidence="3">Leaves</tissue>
    </source>
</reference>
<feature type="compositionally biased region" description="Gly residues" evidence="1">
    <location>
        <begin position="110"/>
        <end position="128"/>
    </location>
</feature>
<evidence type="ECO:0000259" key="2">
    <source>
        <dbReference type="PROSITE" id="PS50846"/>
    </source>
</evidence>
<dbReference type="EMBL" id="JASCZI010000028">
    <property type="protein sequence ID" value="MED6107153.1"/>
    <property type="molecule type" value="Genomic_DNA"/>
</dbReference>
<dbReference type="Pfam" id="PF00403">
    <property type="entry name" value="HMA"/>
    <property type="match status" value="1"/>
</dbReference>
<gene>
    <name evidence="3" type="ORF">PIB30_011422</name>
</gene>
<dbReference type="CDD" id="cd00371">
    <property type="entry name" value="HMA"/>
    <property type="match status" value="1"/>
</dbReference>
<organism evidence="3 4">
    <name type="scientific">Stylosanthes scabra</name>
    <dbReference type="NCBI Taxonomy" id="79078"/>
    <lineage>
        <taxon>Eukaryota</taxon>
        <taxon>Viridiplantae</taxon>
        <taxon>Streptophyta</taxon>
        <taxon>Embryophyta</taxon>
        <taxon>Tracheophyta</taxon>
        <taxon>Spermatophyta</taxon>
        <taxon>Magnoliopsida</taxon>
        <taxon>eudicotyledons</taxon>
        <taxon>Gunneridae</taxon>
        <taxon>Pentapetalae</taxon>
        <taxon>rosids</taxon>
        <taxon>fabids</taxon>
        <taxon>Fabales</taxon>
        <taxon>Fabaceae</taxon>
        <taxon>Papilionoideae</taxon>
        <taxon>50 kb inversion clade</taxon>
        <taxon>dalbergioids sensu lato</taxon>
        <taxon>Dalbergieae</taxon>
        <taxon>Pterocarpus clade</taxon>
        <taxon>Stylosanthes</taxon>
    </lineage>
</organism>
<dbReference type="InterPro" id="IPR044594">
    <property type="entry name" value="HIPP01/3/5/6"/>
</dbReference>
<feature type="region of interest" description="Disordered" evidence="1">
    <location>
        <begin position="68"/>
        <end position="137"/>
    </location>
</feature>
<evidence type="ECO:0000313" key="3">
    <source>
        <dbReference type="EMBL" id="MED6107153.1"/>
    </source>
</evidence>
<dbReference type="SUPFAM" id="SSF55008">
    <property type="entry name" value="HMA, heavy metal-associated domain"/>
    <property type="match status" value="1"/>
</dbReference>
<accession>A0ABU6Q5U9</accession>
<dbReference type="InterPro" id="IPR036163">
    <property type="entry name" value="HMA_dom_sf"/>
</dbReference>
<comment type="caution">
    <text evidence="3">The sequence shown here is derived from an EMBL/GenBank/DDBJ whole genome shotgun (WGS) entry which is preliminary data.</text>
</comment>
<keyword evidence="4" id="KW-1185">Reference proteome</keyword>
<feature type="compositionally biased region" description="Basic and acidic residues" evidence="1">
    <location>
        <begin position="69"/>
        <end position="97"/>
    </location>
</feature>
<name>A0ABU6Q5U9_9FABA</name>
<dbReference type="PANTHER" id="PTHR46413">
    <property type="entry name" value="HEAVY METAL-ASSOCIATED ISOPRENYLATED PLANT PROTEIN 6"/>
    <property type="match status" value="1"/>
</dbReference>
<evidence type="ECO:0000313" key="4">
    <source>
        <dbReference type="Proteomes" id="UP001341840"/>
    </source>
</evidence>